<keyword evidence="6" id="KW-1185">Reference proteome</keyword>
<comment type="caution">
    <text evidence="5">The sequence shown here is derived from an EMBL/GenBank/DDBJ whole genome shotgun (WGS) entry which is preliminary data.</text>
</comment>
<evidence type="ECO:0000256" key="2">
    <source>
        <dbReference type="ARBA" id="ARBA00022980"/>
    </source>
</evidence>
<dbReference type="PANTHER" id="PTHR21349">
    <property type="entry name" value="50S RIBOSOMAL PROTEIN L21"/>
    <property type="match status" value="1"/>
</dbReference>
<evidence type="ECO:0000256" key="4">
    <source>
        <dbReference type="ARBA" id="ARBA00044129"/>
    </source>
</evidence>
<dbReference type="GO" id="GO:0006412">
    <property type="term" value="P:translation"/>
    <property type="evidence" value="ECO:0007669"/>
    <property type="project" value="InterPro"/>
</dbReference>
<dbReference type="InterPro" id="IPR028909">
    <property type="entry name" value="bL21-like"/>
</dbReference>
<dbReference type="InterPro" id="IPR001787">
    <property type="entry name" value="Ribosomal_bL21"/>
</dbReference>
<dbReference type="NCBIfam" id="TIGR00061">
    <property type="entry name" value="L21"/>
    <property type="match status" value="1"/>
</dbReference>
<evidence type="ECO:0000313" key="5">
    <source>
        <dbReference type="EMBL" id="CAE7942882.1"/>
    </source>
</evidence>
<keyword evidence="2" id="KW-0689">Ribosomal protein</keyword>
<dbReference type="GO" id="GO:0005737">
    <property type="term" value="C:cytoplasm"/>
    <property type="evidence" value="ECO:0007669"/>
    <property type="project" value="UniProtKB-ARBA"/>
</dbReference>
<organism evidence="5 6">
    <name type="scientific">Symbiodinium necroappetens</name>
    <dbReference type="NCBI Taxonomy" id="1628268"/>
    <lineage>
        <taxon>Eukaryota</taxon>
        <taxon>Sar</taxon>
        <taxon>Alveolata</taxon>
        <taxon>Dinophyceae</taxon>
        <taxon>Suessiales</taxon>
        <taxon>Symbiodiniaceae</taxon>
        <taxon>Symbiodinium</taxon>
    </lineage>
</organism>
<dbReference type="Pfam" id="PF00829">
    <property type="entry name" value="Ribosomal_L21p"/>
    <property type="match status" value="1"/>
</dbReference>
<dbReference type="EMBL" id="CAJNJA010097919">
    <property type="protein sequence ID" value="CAE7942882.1"/>
    <property type="molecule type" value="Genomic_DNA"/>
</dbReference>
<gene>
    <name evidence="5" type="primary">rplU</name>
    <name evidence="5" type="ORF">SNEC2469_LOCUS34833</name>
</gene>
<accession>A0A813CIF7</accession>
<dbReference type="GO" id="GO:0003735">
    <property type="term" value="F:structural constituent of ribosome"/>
    <property type="evidence" value="ECO:0007669"/>
    <property type="project" value="InterPro"/>
</dbReference>
<evidence type="ECO:0000256" key="3">
    <source>
        <dbReference type="ARBA" id="ARBA00023274"/>
    </source>
</evidence>
<dbReference type="GO" id="GO:1990904">
    <property type="term" value="C:ribonucleoprotein complex"/>
    <property type="evidence" value="ECO:0007669"/>
    <property type="project" value="UniProtKB-KW"/>
</dbReference>
<dbReference type="HAMAP" id="MF_01363">
    <property type="entry name" value="Ribosomal_bL21"/>
    <property type="match status" value="1"/>
</dbReference>
<comment type="similarity">
    <text evidence="1">Belongs to the bacterial ribosomal protein bL21 family.</text>
</comment>
<evidence type="ECO:0000313" key="6">
    <source>
        <dbReference type="Proteomes" id="UP000601435"/>
    </source>
</evidence>
<dbReference type="GO" id="GO:0003723">
    <property type="term" value="F:RNA binding"/>
    <property type="evidence" value="ECO:0007669"/>
    <property type="project" value="InterPro"/>
</dbReference>
<dbReference type="PANTHER" id="PTHR21349:SF0">
    <property type="entry name" value="LARGE RIBOSOMAL SUBUNIT PROTEIN BL21M"/>
    <property type="match status" value="1"/>
</dbReference>
<keyword evidence="3" id="KW-0687">Ribonucleoprotein</keyword>
<dbReference type="SUPFAM" id="SSF141091">
    <property type="entry name" value="L21p-like"/>
    <property type="match status" value="1"/>
</dbReference>
<protein>
    <recommendedName>
        <fullName evidence="4">Large ribosomal subunit protein bL21m</fullName>
    </recommendedName>
</protein>
<dbReference type="InterPro" id="IPR036164">
    <property type="entry name" value="bL21-like_sf"/>
</dbReference>
<dbReference type="OrthoDB" id="5994at2759"/>
<proteinExistence type="inferred from homology"/>
<dbReference type="Proteomes" id="UP000601435">
    <property type="component" value="Unassembled WGS sequence"/>
</dbReference>
<sequence>MYAIIEDSGTQIKASEGDVLTLDIRELPDDAKTVTFDRVLLIGGDGKSTIGQPYVDGASVTAEIIDREFKGEKIDVIKFKRRKGYKVKQGHRQRYMKVKVSSITG</sequence>
<name>A0A813CIF7_9DINO</name>
<evidence type="ECO:0000256" key="1">
    <source>
        <dbReference type="ARBA" id="ARBA00008563"/>
    </source>
</evidence>
<dbReference type="AlphaFoldDB" id="A0A813CIF7"/>
<dbReference type="GO" id="GO:0005840">
    <property type="term" value="C:ribosome"/>
    <property type="evidence" value="ECO:0007669"/>
    <property type="project" value="UniProtKB-KW"/>
</dbReference>
<reference evidence="5" key="1">
    <citation type="submission" date="2021-02" db="EMBL/GenBank/DDBJ databases">
        <authorList>
            <person name="Dougan E. K."/>
            <person name="Rhodes N."/>
            <person name="Thang M."/>
            <person name="Chan C."/>
        </authorList>
    </citation>
    <scope>NUCLEOTIDE SEQUENCE</scope>
</reference>